<organism evidence="1 2">
    <name type="scientific">Halocaridina rubra</name>
    <name type="common">Hawaiian red shrimp</name>
    <dbReference type="NCBI Taxonomy" id="373956"/>
    <lineage>
        <taxon>Eukaryota</taxon>
        <taxon>Metazoa</taxon>
        <taxon>Ecdysozoa</taxon>
        <taxon>Arthropoda</taxon>
        <taxon>Crustacea</taxon>
        <taxon>Multicrustacea</taxon>
        <taxon>Malacostraca</taxon>
        <taxon>Eumalacostraca</taxon>
        <taxon>Eucarida</taxon>
        <taxon>Decapoda</taxon>
        <taxon>Pleocyemata</taxon>
        <taxon>Caridea</taxon>
        <taxon>Atyoidea</taxon>
        <taxon>Atyidae</taxon>
        <taxon>Halocaridina</taxon>
    </lineage>
</organism>
<proteinExistence type="predicted"/>
<dbReference type="EMBL" id="JAXCGZ010015721">
    <property type="protein sequence ID" value="KAK7069881.1"/>
    <property type="molecule type" value="Genomic_DNA"/>
</dbReference>
<dbReference type="Proteomes" id="UP001381693">
    <property type="component" value="Unassembled WGS sequence"/>
</dbReference>
<evidence type="ECO:0000313" key="1">
    <source>
        <dbReference type="EMBL" id="KAK7069881.1"/>
    </source>
</evidence>
<comment type="caution">
    <text evidence="1">The sequence shown here is derived from an EMBL/GenBank/DDBJ whole genome shotgun (WGS) entry which is preliminary data.</text>
</comment>
<name>A0AAN8WT62_HALRR</name>
<protein>
    <submittedName>
        <fullName evidence="1">Uncharacterized protein</fullName>
    </submittedName>
</protein>
<reference evidence="1 2" key="1">
    <citation type="submission" date="2023-11" db="EMBL/GenBank/DDBJ databases">
        <title>Halocaridina rubra genome assembly.</title>
        <authorList>
            <person name="Smith C."/>
        </authorList>
    </citation>
    <scope>NUCLEOTIDE SEQUENCE [LARGE SCALE GENOMIC DNA]</scope>
    <source>
        <strain evidence="1">EP-1</strain>
        <tissue evidence="1">Whole</tissue>
    </source>
</reference>
<feature type="non-terminal residue" evidence="1">
    <location>
        <position position="80"/>
    </location>
</feature>
<gene>
    <name evidence="1" type="ORF">SK128_020830</name>
</gene>
<sequence length="80" mass="8828">MSSIESHQTTFFFPANQVAITLVEQPESTNALASLPPTITSTISKILGSAMAKLETKALKAKRPGFSEERYNETSYYIEN</sequence>
<evidence type="ECO:0000313" key="2">
    <source>
        <dbReference type="Proteomes" id="UP001381693"/>
    </source>
</evidence>
<accession>A0AAN8WT62</accession>
<keyword evidence="2" id="KW-1185">Reference proteome</keyword>
<dbReference type="AlphaFoldDB" id="A0AAN8WT62"/>